<reference evidence="1" key="1">
    <citation type="submission" date="2023-03" db="EMBL/GenBank/DDBJ databases">
        <title>Chromosome-level genomes of two armyworms, Mythimna separata and Mythimna loreyi, provide insights into the biosynthesis and reception of sex pheromones.</title>
        <authorList>
            <person name="Zhao H."/>
        </authorList>
    </citation>
    <scope>NUCLEOTIDE SEQUENCE</scope>
    <source>
        <strain evidence="1">BeijingLab</strain>
    </source>
</reference>
<proteinExistence type="predicted"/>
<gene>
    <name evidence="1" type="ORF">PYW08_006381</name>
</gene>
<comment type="caution">
    <text evidence="1">The sequence shown here is derived from an EMBL/GenBank/DDBJ whole genome shotgun (WGS) entry which is preliminary data.</text>
</comment>
<name>A0ACC2QPL8_9NEOP</name>
<dbReference type="EMBL" id="CM056795">
    <property type="protein sequence ID" value="KAJ8720916.1"/>
    <property type="molecule type" value="Genomic_DNA"/>
</dbReference>
<accession>A0ACC2QPL8</accession>
<protein>
    <submittedName>
        <fullName evidence="1">Uncharacterized protein</fullName>
    </submittedName>
</protein>
<keyword evidence="2" id="KW-1185">Reference proteome</keyword>
<evidence type="ECO:0000313" key="1">
    <source>
        <dbReference type="EMBL" id="KAJ8720916.1"/>
    </source>
</evidence>
<organism evidence="1 2">
    <name type="scientific">Mythimna loreyi</name>
    <dbReference type="NCBI Taxonomy" id="667449"/>
    <lineage>
        <taxon>Eukaryota</taxon>
        <taxon>Metazoa</taxon>
        <taxon>Ecdysozoa</taxon>
        <taxon>Arthropoda</taxon>
        <taxon>Hexapoda</taxon>
        <taxon>Insecta</taxon>
        <taxon>Pterygota</taxon>
        <taxon>Neoptera</taxon>
        <taxon>Endopterygota</taxon>
        <taxon>Lepidoptera</taxon>
        <taxon>Glossata</taxon>
        <taxon>Ditrysia</taxon>
        <taxon>Noctuoidea</taxon>
        <taxon>Noctuidae</taxon>
        <taxon>Noctuinae</taxon>
        <taxon>Hadenini</taxon>
        <taxon>Mythimna</taxon>
    </lineage>
</organism>
<dbReference type="Proteomes" id="UP001231649">
    <property type="component" value="Chromosome 19"/>
</dbReference>
<evidence type="ECO:0000313" key="2">
    <source>
        <dbReference type="Proteomes" id="UP001231649"/>
    </source>
</evidence>
<sequence>MYNFSLQVLKNWSLTLDKLTNAAGSRPCSEVAESEYEATDMSPRIQASCRGCYLPFVRQMRSAKLFFLVTCTSFAFSLFWVQLATNPEERAVTESLVHEVLENVGRDYRYKDVYRKPDSLPKDFKYILLWTGKDYAPFYYFGNGQRRFLENNCSVTKCYVTSDRSFFGGDLTMFDAIAFNGRTMNRYPAPSSRSPHQKYIFFNMESADNYPVCDARFDGFFNWTATYRLNSDIPFTYLLIRDKKGRIVGPKRKMRWKRDIMRTNKDDFDDRLRVQNKTKAAAWFVSNCKTKSGRRGFAQALANALIPYGFTIDVYGKCGTLKCPRDDSTLNCGYLLKNDYYFYLSMENSFDEDYVTEKLWTALHNDVIPIVYGGADYSRFLPPGSYIDGRKQHVKELAAMMDRLIHSPKEYNKYFRWKRYYTYQCYDPVVAINVCTVCQALHDKKMREKTTIYDDFRSWWQPNYKTICPKHH</sequence>